<dbReference type="Gene3D" id="3.55.10.10">
    <property type="entry name" value="Archease domain"/>
    <property type="match status" value="1"/>
</dbReference>
<dbReference type="RefSeq" id="WP_238978374.1">
    <property type="nucleotide sequence ID" value="NZ_JABFUC010000014.1"/>
</dbReference>
<evidence type="ECO:0000256" key="4">
    <source>
        <dbReference type="ARBA" id="ARBA00022837"/>
    </source>
</evidence>
<evidence type="ECO:0000313" key="6">
    <source>
        <dbReference type="EMBL" id="MCG6659227.1"/>
    </source>
</evidence>
<dbReference type="InterPro" id="IPR002804">
    <property type="entry name" value="Archease"/>
</dbReference>
<dbReference type="Pfam" id="PF01951">
    <property type="entry name" value="Archease"/>
    <property type="match status" value="1"/>
</dbReference>
<keyword evidence="7" id="KW-1185">Reference proteome</keyword>
<dbReference type="SUPFAM" id="SSF69819">
    <property type="entry name" value="MTH1598-like"/>
    <property type="match status" value="1"/>
</dbReference>
<dbReference type="EMBL" id="JABFUC010000014">
    <property type="protein sequence ID" value="MCG6659227.1"/>
    <property type="molecule type" value="Genomic_DNA"/>
</dbReference>
<dbReference type="PANTHER" id="PTHR12682:SF11">
    <property type="entry name" value="PROTEIN ARCHEASE"/>
    <property type="match status" value="1"/>
</dbReference>
<comment type="similarity">
    <text evidence="1">Belongs to the archease family.</text>
</comment>
<dbReference type="Proteomes" id="UP000814385">
    <property type="component" value="Unassembled WGS sequence"/>
</dbReference>
<reference evidence="6 7" key="1">
    <citation type="submission" date="2020-05" db="EMBL/GenBank/DDBJ databases">
        <title>Comparative genomic analysis of denitrifying bacteria from Halomonas genus.</title>
        <authorList>
            <person name="Wang L."/>
            <person name="Shao Z."/>
        </authorList>
    </citation>
    <scope>NUCLEOTIDE SEQUENCE [LARGE SCALE GENOMIC DNA]</scope>
    <source>
        <strain evidence="6 7">A4</strain>
    </source>
</reference>
<name>A0ABS9PD92_9GAMM</name>
<evidence type="ECO:0000259" key="5">
    <source>
        <dbReference type="Pfam" id="PF01951"/>
    </source>
</evidence>
<evidence type="ECO:0000256" key="1">
    <source>
        <dbReference type="ARBA" id="ARBA00007963"/>
    </source>
</evidence>
<evidence type="ECO:0000313" key="7">
    <source>
        <dbReference type="Proteomes" id="UP000814385"/>
    </source>
</evidence>
<evidence type="ECO:0000256" key="3">
    <source>
        <dbReference type="ARBA" id="ARBA00022723"/>
    </source>
</evidence>
<protein>
    <submittedName>
        <fullName evidence="6">Archease</fullName>
    </submittedName>
</protein>
<evidence type="ECO:0000256" key="2">
    <source>
        <dbReference type="ARBA" id="ARBA00022694"/>
    </source>
</evidence>
<dbReference type="InterPro" id="IPR023572">
    <property type="entry name" value="Archease_dom"/>
</dbReference>
<comment type="caution">
    <text evidence="6">The sequence shown here is derived from an EMBL/GenBank/DDBJ whole genome shotgun (WGS) entry which is preliminary data.</text>
</comment>
<accession>A0ABS9PD92</accession>
<feature type="domain" description="Archease" evidence="5">
    <location>
        <begin position="15"/>
        <end position="153"/>
    </location>
</feature>
<keyword evidence="2" id="KW-0819">tRNA processing</keyword>
<keyword evidence="3" id="KW-0479">Metal-binding</keyword>
<organism evidence="6 7">
    <name type="scientific">Billgrantia campisalis</name>
    <dbReference type="NCBI Taxonomy" id="74661"/>
    <lineage>
        <taxon>Bacteria</taxon>
        <taxon>Pseudomonadati</taxon>
        <taxon>Pseudomonadota</taxon>
        <taxon>Gammaproteobacteria</taxon>
        <taxon>Oceanospirillales</taxon>
        <taxon>Halomonadaceae</taxon>
        <taxon>Billgrantia</taxon>
    </lineage>
</organism>
<keyword evidence="4" id="KW-0106">Calcium</keyword>
<dbReference type="InterPro" id="IPR036820">
    <property type="entry name" value="Archease_dom_sf"/>
</dbReference>
<proteinExistence type="inferred from homology"/>
<sequence length="153" mass="16002">MTDCHAKGSVQGAGWSLLPHDADVLVNGWGATLEAAFEQAALALTGVVTDALVAPRQALSVSCSAPDRELLLVEWLNTVIYEMAVRGMLFCGFQVAIESLPVGGYHLSATLFGEPLDRVRHAPACEAKGATYTALQVSRSAAGGWSASCVVDV</sequence>
<dbReference type="PANTHER" id="PTHR12682">
    <property type="entry name" value="ARCHEASE"/>
    <property type="match status" value="1"/>
</dbReference>
<gene>
    <name evidence="6" type="ORF">HOP52_15820</name>
</gene>